<accession>A0ABN6X023</accession>
<dbReference type="PANTHER" id="PTHR10093">
    <property type="entry name" value="IRON-SULFUR CLUSTER ASSEMBLY ENZYME NIFU HOMOLOG"/>
    <property type="match status" value="1"/>
</dbReference>
<evidence type="ECO:0000313" key="3">
    <source>
        <dbReference type="Proteomes" id="UP001321445"/>
    </source>
</evidence>
<protein>
    <submittedName>
        <fullName evidence="2">Iron-sulfur cluster assembly scaffold protein</fullName>
    </submittedName>
</protein>
<dbReference type="Proteomes" id="UP001321445">
    <property type="component" value="Chromosome"/>
</dbReference>
<feature type="domain" description="NIF system FeS cluster assembly NifU N-terminal" evidence="1">
    <location>
        <begin position="17"/>
        <end position="132"/>
    </location>
</feature>
<dbReference type="SUPFAM" id="SSF82649">
    <property type="entry name" value="SufE/NifU"/>
    <property type="match status" value="1"/>
</dbReference>
<gene>
    <name evidence="2" type="ORF">HCR_22540</name>
</gene>
<keyword evidence="3" id="KW-1185">Reference proteome</keyword>
<reference evidence="2 3" key="1">
    <citation type="submission" date="2023-03" db="EMBL/GenBank/DDBJ databases">
        <title>Description of Hydrogenimonas sp. ISO32.</title>
        <authorList>
            <person name="Mino S."/>
            <person name="Fukazawa S."/>
            <person name="Sawabe T."/>
        </authorList>
    </citation>
    <scope>NUCLEOTIDE SEQUENCE [LARGE SCALE GENOMIC DNA]</scope>
    <source>
        <strain evidence="2 3">ISO32</strain>
    </source>
</reference>
<dbReference type="Pfam" id="PF01592">
    <property type="entry name" value="NifU_N"/>
    <property type="match status" value="1"/>
</dbReference>
<dbReference type="EMBL" id="AP027370">
    <property type="protein sequence ID" value="BDY13942.1"/>
    <property type="molecule type" value="Genomic_DNA"/>
</dbReference>
<dbReference type="Gene3D" id="3.90.1010.10">
    <property type="match status" value="1"/>
</dbReference>
<evidence type="ECO:0000259" key="1">
    <source>
        <dbReference type="Pfam" id="PF01592"/>
    </source>
</evidence>
<proteinExistence type="predicted"/>
<organism evidence="2 3">
    <name type="scientific">Hydrogenimonas cancrithermarum</name>
    <dbReference type="NCBI Taxonomy" id="2993563"/>
    <lineage>
        <taxon>Bacteria</taxon>
        <taxon>Pseudomonadati</taxon>
        <taxon>Campylobacterota</taxon>
        <taxon>Epsilonproteobacteria</taxon>
        <taxon>Campylobacterales</taxon>
        <taxon>Hydrogenimonadaceae</taxon>
        <taxon>Hydrogenimonas</taxon>
    </lineage>
</organism>
<sequence>MEYMEKVMEKSELYDITMDHMMNPRNYGKLENPDAQGIGKNPENGEMVIVYLKIHDGKIEDIAFQAKACMTTIIAGSIFTETVKGASIEEARELAQIMLDKLDQMPPEEAACSEMVAEAFLAALEHYAAIRTEPEALVPTHMITRACTLPEEEAK</sequence>
<dbReference type="InterPro" id="IPR002871">
    <property type="entry name" value="NIF_FeS_clus_asmbl_NifU_N"/>
</dbReference>
<evidence type="ECO:0000313" key="2">
    <source>
        <dbReference type="EMBL" id="BDY13942.1"/>
    </source>
</evidence>
<name>A0ABN6X023_9BACT</name>
<dbReference type="CDD" id="cd06664">
    <property type="entry name" value="IscU_like"/>
    <property type="match status" value="1"/>
</dbReference>